<evidence type="ECO:0000313" key="2">
    <source>
        <dbReference type="Proteomes" id="UP000887013"/>
    </source>
</evidence>
<organism evidence="1 2">
    <name type="scientific">Nephila pilipes</name>
    <name type="common">Giant wood spider</name>
    <name type="synonym">Nephila maculata</name>
    <dbReference type="NCBI Taxonomy" id="299642"/>
    <lineage>
        <taxon>Eukaryota</taxon>
        <taxon>Metazoa</taxon>
        <taxon>Ecdysozoa</taxon>
        <taxon>Arthropoda</taxon>
        <taxon>Chelicerata</taxon>
        <taxon>Arachnida</taxon>
        <taxon>Araneae</taxon>
        <taxon>Araneomorphae</taxon>
        <taxon>Entelegynae</taxon>
        <taxon>Araneoidea</taxon>
        <taxon>Nephilidae</taxon>
        <taxon>Nephila</taxon>
    </lineage>
</organism>
<keyword evidence="2" id="KW-1185">Reference proteome</keyword>
<accession>A0A8X6N9Y8</accession>
<gene>
    <name evidence="1" type="ORF">NPIL_179891</name>
</gene>
<name>A0A8X6N9Y8_NEPPI</name>
<dbReference type="Proteomes" id="UP000887013">
    <property type="component" value="Unassembled WGS sequence"/>
</dbReference>
<reference evidence="1" key="1">
    <citation type="submission" date="2020-08" db="EMBL/GenBank/DDBJ databases">
        <title>Multicomponent nature underlies the extraordinary mechanical properties of spider dragline silk.</title>
        <authorList>
            <person name="Kono N."/>
            <person name="Nakamura H."/>
            <person name="Mori M."/>
            <person name="Yoshida Y."/>
            <person name="Ohtoshi R."/>
            <person name="Malay A.D."/>
            <person name="Moran D.A.P."/>
            <person name="Tomita M."/>
            <person name="Numata K."/>
            <person name="Arakawa K."/>
        </authorList>
    </citation>
    <scope>NUCLEOTIDE SEQUENCE</scope>
</reference>
<dbReference type="AlphaFoldDB" id="A0A8X6N9Y8"/>
<protein>
    <submittedName>
        <fullName evidence="1">Uncharacterized protein</fullName>
    </submittedName>
</protein>
<evidence type="ECO:0000313" key="1">
    <source>
        <dbReference type="EMBL" id="GFT02035.1"/>
    </source>
</evidence>
<proteinExistence type="predicted"/>
<comment type="caution">
    <text evidence="1">The sequence shown here is derived from an EMBL/GenBank/DDBJ whole genome shotgun (WGS) entry which is preliminary data.</text>
</comment>
<dbReference type="EMBL" id="BMAW01101973">
    <property type="protein sequence ID" value="GFT02035.1"/>
    <property type="molecule type" value="Genomic_DNA"/>
</dbReference>
<sequence length="156" mass="17672">MSRKNKQVFFSNLQNRQTDSFRNARKAAIQKNGKGLPLLILSSHPAFVENVSRAFLYRSPHVSNLLITPVGGFLTPPKGEWRPDKLETAIAITDCLTDFPSQIHLDHRFMMVNEQFPSVANFAFCLRHLSFYGKGRNGVVPKVRSVTLLYLLKIAN</sequence>